<keyword evidence="3 6" id="KW-0812">Transmembrane</keyword>
<evidence type="ECO:0000313" key="8">
    <source>
        <dbReference type="EMBL" id="MDT0322654.1"/>
    </source>
</evidence>
<dbReference type="EMBL" id="JAVREM010000069">
    <property type="protein sequence ID" value="MDT0322654.1"/>
    <property type="molecule type" value="Genomic_DNA"/>
</dbReference>
<dbReference type="InterPro" id="IPR008457">
    <property type="entry name" value="Cu-R_CopD_dom"/>
</dbReference>
<evidence type="ECO:0000313" key="9">
    <source>
        <dbReference type="Proteomes" id="UP001183420"/>
    </source>
</evidence>
<feature type="transmembrane region" description="Helical" evidence="6">
    <location>
        <begin position="212"/>
        <end position="232"/>
    </location>
</feature>
<dbReference type="Proteomes" id="UP001183420">
    <property type="component" value="Unassembled WGS sequence"/>
</dbReference>
<keyword evidence="5 6" id="KW-0472">Membrane</keyword>
<keyword evidence="2" id="KW-1003">Cell membrane</keyword>
<gene>
    <name evidence="8" type="ORF">RNC47_30515</name>
</gene>
<evidence type="ECO:0000256" key="1">
    <source>
        <dbReference type="ARBA" id="ARBA00004651"/>
    </source>
</evidence>
<comment type="subcellular location">
    <subcellularLocation>
        <location evidence="1">Cell membrane</location>
        <topology evidence="1">Multi-pass membrane protein</topology>
    </subcellularLocation>
</comment>
<name>A0ABU2LYJ1_9ACTN</name>
<evidence type="ECO:0000256" key="6">
    <source>
        <dbReference type="SAM" id="Phobius"/>
    </source>
</evidence>
<sequence>MTGGLVAHGGPAAADPAVRDWLAVAHGTGYLGLALFVGGLAFLALLWPDGGTDRRARAALVGAWLTGLAGTVATAGLEGAYATRGSLRDAFTPGAYRAVLDTDPGVALAARGLLWILAAVVLATVLQGGAAAARSPGWRVGAAAVALGLLRATGMYGHPAEGPDPTLGQIADLLHLLGVSLWIGGLGLLLVAVLPRRRPEELARVVPAYSRLAAGSVAVIALAGLVLAWQVVGTVDALLGTSYGRLLVAKVALVGAVLLAALFSRRWVLRRLDTAVRLGGDAATVRPFVYSVAAETALVLAVLAATSVLVTSTPGR</sequence>
<accession>A0ABU2LYJ1</accession>
<protein>
    <submittedName>
        <fullName evidence="8">CopD family protein</fullName>
    </submittedName>
</protein>
<feature type="transmembrane region" description="Helical" evidence="6">
    <location>
        <begin position="170"/>
        <end position="191"/>
    </location>
</feature>
<feature type="transmembrane region" description="Helical" evidence="6">
    <location>
        <begin position="138"/>
        <end position="158"/>
    </location>
</feature>
<dbReference type="Pfam" id="PF05425">
    <property type="entry name" value="CopD"/>
    <property type="match status" value="1"/>
</dbReference>
<dbReference type="PANTHER" id="PTHR34820:SF4">
    <property type="entry name" value="INNER MEMBRANE PROTEIN YEBZ"/>
    <property type="match status" value="1"/>
</dbReference>
<proteinExistence type="predicted"/>
<organism evidence="8 9">
    <name type="scientific">Streptomyces millisiae</name>
    <dbReference type="NCBI Taxonomy" id="3075542"/>
    <lineage>
        <taxon>Bacteria</taxon>
        <taxon>Bacillati</taxon>
        <taxon>Actinomycetota</taxon>
        <taxon>Actinomycetes</taxon>
        <taxon>Kitasatosporales</taxon>
        <taxon>Streptomycetaceae</taxon>
        <taxon>Streptomyces</taxon>
    </lineage>
</organism>
<feature type="transmembrane region" description="Helical" evidence="6">
    <location>
        <begin position="247"/>
        <end position="268"/>
    </location>
</feature>
<evidence type="ECO:0000256" key="2">
    <source>
        <dbReference type="ARBA" id="ARBA00022475"/>
    </source>
</evidence>
<evidence type="ECO:0000259" key="7">
    <source>
        <dbReference type="Pfam" id="PF05425"/>
    </source>
</evidence>
<feature type="transmembrane region" description="Helical" evidence="6">
    <location>
        <begin position="288"/>
        <end position="310"/>
    </location>
</feature>
<keyword evidence="9" id="KW-1185">Reference proteome</keyword>
<dbReference type="PANTHER" id="PTHR34820">
    <property type="entry name" value="INNER MEMBRANE PROTEIN YEBZ"/>
    <property type="match status" value="1"/>
</dbReference>
<reference evidence="9" key="1">
    <citation type="submission" date="2023-07" db="EMBL/GenBank/DDBJ databases">
        <title>30 novel species of actinomycetes from the DSMZ collection.</title>
        <authorList>
            <person name="Nouioui I."/>
        </authorList>
    </citation>
    <scope>NUCLEOTIDE SEQUENCE [LARGE SCALE GENOMIC DNA]</scope>
    <source>
        <strain evidence="9">DSM 44918</strain>
    </source>
</reference>
<dbReference type="InterPro" id="IPR032694">
    <property type="entry name" value="CopC/D"/>
</dbReference>
<evidence type="ECO:0000256" key="3">
    <source>
        <dbReference type="ARBA" id="ARBA00022692"/>
    </source>
</evidence>
<evidence type="ECO:0000256" key="5">
    <source>
        <dbReference type="ARBA" id="ARBA00023136"/>
    </source>
</evidence>
<feature type="transmembrane region" description="Helical" evidence="6">
    <location>
        <begin position="29"/>
        <end position="47"/>
    </location>
</feature>
<dbReference type="RefSeq" id="WP_311603379.1">
    <property type="nucleotide sequence ID" value="NZ_JAVREM010000069.1"/>
</dbReference>
<feature type="transmembrane region" description="Helical" evidence="6">
    <location>
        <begin position="106"/>
        <end position="126"/>
    </location>
</feature>
<keyword evidence="4 6" id="KW-1133">Transmembrane helix</keyword>
<evidence type="ECO:0000256" key="4">
    <source>
        <dbReference type="ARBA" id="ARBA00022989"/>
    </source>
</evidence>
<comment type="caution">
    <text evidence="8">The sequence shown here is derived from an EMBL/GenBank/DDBJ whole genome shotgun (WGS) entry which is preliminary data.</text>
</comment>
<feature type="transmembrane region" description="Helical" evidence="6">
    <location>
        <begin position="59"/>
        <end position="77"/>
    </location>
</feature>
<feature type="domain" description="Copper resistance protein D" evidence="7">
    <location>
        <begin position="204"/>
        <end position="309"/>
    </location>
</feature>